<protein>
    <submittedName>
        <fullName evidence="1">Uncharacterized protein</fullName>
    </submittedName>
</protein>
<name>A0ABS1EUE6_9CLOT</name>
<dbReference type="EMBL" id="JAENHN010000053">
    <property type="protein sequence ID" value="MBK1812930.1"/>
    <property type="molecule type" value="Genomic_DNA"/>
</dbReference>
<organism evidence="1 2">
    <name type="scientific">Clostridium yunnanense</name>
    <dbReference type="NCBI Taxonomy" id="2800325"/>
    <lineage>
        <taxon>Bacteria</taxon>
        <taxon>Bacillati</taxon>
        <taxon>Bacillota</taxon>
        <taxon>Clostridia</taxon>
        <taxon>Eubacteriales</taxon>
        <taxon>Clostridiaceae</taxon>
        <taxon>Clostridium</taxon>
    </lineage>
</organism>
<proteinExistence type="predicted"/>
<sequence>MYYDEYVILTKEDIESIETKLNIIKLLIVDQYAKGKVDEILNIINKEEVVDKKVSIDEIIYDKMNEAKGIDPELNANLYVLYRKLQDKRIDPLEAMRLYEIYTNE</sequence>
<dbReference type="Proteomes" id="UP000596739">
    <property type="component" value="Unassembled WGS sequence"/>
</dbReference>
<evidence type="ECO:0000313" key="1">
    <source>
        <dbReference type="EMBL" id="MBK1812930.1"/>
    </source>
</evidence>
<dbReference type="RefSeq" id="WP_200272582.1">
    <property type="nucleotide sequence ID" value="NZ_JAENHN010000053.1"/>
</dbReference>
<reference evidence="2" key="1">
    <citation type="submission" date="2021-01" db="EMBL/GenBank/DDBJ databases">
        <title>Genome public.</title>
        <authorList>
            <person name="Liu C."/>
            <person name="Sun Q."/>
        </authorList>
    </citation>
    <scope>NUCLEOTIDE SEQUENCE [LARGE SCALE GENOMIC DNA]</scope>
    <source>
        <strain evidence="2">YIM B02505</strain>
    </source>
</reference>
<gene>
    <name evidence="1" type="ORF">JHL18_20105</name>
</gene>
<accession>A0ABS1EUE6</accession>
<keyword evidence="2" id="KW-1185">Reference proteome</keyword>
<comment type="caution">
    <text evidence="1">The sequence shown here is derived from an EMBL/GenBank/DDBJ whole genome shotgun (WGS) entry which is preliminary data.</text>
</comment>
<evidence type="ECO:0000313" key="2">
    <source>
        <dbReference type="Proteomes" id="UP000596739"/>
    </source>
</evidence>